<dbReference type="Proteomes" id="UP001054945">
    <property type="component" value="Unassembled WGS sequence"/>
</dbReference>
<evidence type="ECO:0000313" key="1">
    <source>
        <dbReference type="EMBL" id="GIX76563.1"/>
    </source>
</evidence>
<gene>
    <name evidence="1" type="ORF">CEXT_788921</name>
</gene>
<dbReference type="EMBL" id="BPLR01002673">
    <property type="protein sequence ID" value="GIX76563.1"/>
    <property type="molecule type" value="Genomic_DNA"/>
</dbReference>
<keyword evidence="2" id="KW-1185">Reference proteome</keyword>
<protein>
    <submittedName>
        <fullName evidence="1">Uncharacterized protein</fullName>
    </submittedName>
</protein>
<evidence type="ECO:0000313" key="2">
    <source>
        <dbReference type="Proteomes" id="UP001054945"/>
    </source>
</evidence>
<name>A0AAV4MXX2_CAEEX</name>
<comment type="caution">
    <text evidence="1">The sequence shown here is derived from an EMBL/GenBank/DDBJ whole genome shotgun (WGS) entry which is preliminary data.</text>
</comment>
<reference evidence="1 2" key="1">
    <citation type="submission" date="2021-06" db="EMBL/GenBank/DDBJ databases">
        <title>Caerostris extrusa draft genome.</title>
        <authorList>
            <person name="Kono N."/>
            <person name="Arakawa K."/>
        </authorList>
    </citation>
    <scope>NUCLEOTIDE SEQUENCE [LARGE SCALE GENOMIC DNA]</scope>
</reference>
<proteinExistence type="predicted"/>
<accession>A0AAV4MXX2</accession>
<sequence length="94" mass="11109">MMNTHYQQCNLFNPLSSIPNMNFNSRLSRTKCTPEISNHATTEGGKKERKKSKAYFRQSCFLPMIVHQKYPPNQGIEQFRKYLQLPLLSWVTER</sequence>
<dbReference type="AlphaFoldDB" id="A0AAV4MXX2"/>
<organism evidence="1 2">
    <name type="scientific">Caerostris extrusa</name>
    <name type="common">Bark spider</name>
    <name type="synonym">Caerostris bankana</name>
    <dbReference type="NCBI Taxonomy" id="172846"/>
    <lineage>
        <taxon>Eukaryota</taxon>
        <taxon>Metazoa</taxon>
        <taxon>Ecdysozoa</taxon>
        <taxon>Arthropoda</taxon>
        <taxon>Chelicerata</taxon>
        <taxon>Arachnida</taxon>
        <taxon>Araneae</taxon>
        <taxon>Araneomorphae</taxon>
        <taxon>Entelegynae</taxon>
        <taxon>Araneoidea</taxon>
        <taxon>Araneidae</taxon>
        <taxon>Caerostris</taxon>
    </lineage>
</organism>